<dbReference type="InterPro" id="IPR036390">
    <property type="entry name" value="WH_DNA-bd_sf"/>
</dbReference>
<evidence type="ECO:0000313" key="8">
    <source>
        <dbReference type="EMBL" id="SJZ66363.1"/>
    </source>
</evidence>
<dbReference type="InterPro" id="IPR040523">
    <property type="entry name" value="AsnC_trans_reg2"/>
</dbReference>
<reference evidence="9" key="1">
    <citation type="submission" date="2017-02" db="EMBL/GenBank/DDBJ databases">
        <authorList>
            <person name="Varghese N."/>
            <person name="Submissions S."/>
        </authorList>
    </citation>
    <scope>NUCLEOTIDE SEQUENCE [LARGE SCALE GENOMIC DNA]</scope>
    <source>
        <strain evidence="9">ATCC BAA-73</strain>
    </source>
</reference>
<evidence type="ECO:0000313" key="9">
    <source>
        <dbReference type="Proteomes" id="UP000190625"/>
    </source>
</evidence>
<evidence type="ECO:0000256" key="5">
    <source>
        <dbReference type="ARBA" id="ARBA00048470"/>
    </source>
</evidence>
<dbReference type="RefSeq" id="WP_078809945.1">
    <property type="nucleotide sequence ID" value="NZ_FUWM01000011.1"/>
</dbReference>
<evidence type="ECO:0000259" key="7">
    <source>
        <dbReference type="Pfam" id="PF22451"/>
    </source>
</evidence>
<dbReference type="STRING" id="142842.SAMN02745118_01468"/>
<protein>
    <recommendedName>
        <fullName evidence="4">siroheme decarboxylase</fullName>
        <ecNumber evidence="4">4.1.1.111</ecNumber>
    </recommendedName>
</protein>
<dbReference type="EMBL" id="FUWM01000011">
    <property type="protein sequence ID" value="SJZ66363.1"/>
    <property type="molecule type" value="Genomic_DNA"/>
</dbReference>
<dbReference type="Proteomes" id="UP000190625">
    <property type="component" value="Unassembled WGS sequence"/>
</dbReference>
<dbReference type="EC" id="4.1.1.111" evidence="4"/>
<name>A0A1T4MHH3_9FIRM</name>
<evidence type="ECO:0000256" key="3">
    <source>
        <dbReference type="ARBA" id="ARBA00023457"/>
    </source>
</evidence>
<gene>
    <name evidence="8" type="ORF">SAMN02745118_01468</name>
</gene>
<dbReference type="InterPro" id="IPR050684">
    <property type="entry name" value="HTH-Siroheme_Decarb"/>
</dbReference>
<feature type="domain" description="Siroheme decarboxylase NirL-like HTH" evidence="7">
    <location>
        <begin position="12"/>
        <end position="58"/>
    </location>
</feature>
<dbReference type="PANTHER" id="PTHR43413">
    <property type="entry name" value="TRANSCRIPTIONAL REGULATOR, ASNC FAMILY"/>
    <property type="match status" value="1"/>
</dbReference>
<dbReference type="AlphaFoldDB" id="A0A1T4MHH3"/>
<keyword evidence="9" id="KW-1185">Reference proteome</keyword>
<sequence>MPVEIDEIDKIDKAIIREVQEDLSLEARPYRKIAEKIGITEDELLTRLNRLDEEGKLRRMGVILHHRESGYSFNGMGAWIIPEEKREEIGKLMATYDEISHVYERPTYPDWPYSLFSMIHGRSKEDVERVAKDISKKTGIEEYTILYSTEQLKKVSMKYFREEE</sequence>
<dbReference type="Gene3D" id="3.30.70.3460">
    <property type="match status" value="1"/>
</dbReference>
<dbReference type="Pfam" id="PF22451">
    <property type="entry name" value="NirdL-like_HTH"/>
    <property type="match status" value="1"/>
</dbReference>
<keyword evidence="1" id="KW-0456">Lyase</keyword>
<comment type="similarity">
    <text evidence="3">Belongs to the Ahb/Nir family.</text>
</comment>
<dbReference type="Pfam" id="PF17805">
    <property type="entry name" value="AsnC_trans_reg2"/>
    <property type="match status" value="1"/>
</dbReference>
<evidence type="ECO:0000256" key="2">
    <source>
        <dbReference type="ARBA" id="ARBA00023444"/>
    </source>
</evidence>
<dbReference type="PANTHER" id="PTHR43413:SF1">
    <property type="entry name" value="SIROHEME DECARBOXYLASE NIRL SUBUNIT"/>
    <property type="match status" value="1"/>
</dbReference>
<feature type="domain" description="Siroheme decarboxylase AsnC-like ligand binding" evidence="6">
    <location>
        <begin position="69"/>
        <end position="153"/>
    </location>
</feature>
<comment type="pathway">
    <text evidence="2">Porphyrin-containing compound metabolism.</text>
</comment>
<evidence type="ECO:0000256" key="1">
    <source>
        <dbReference type="ARBA" id="ARBA00023239"/>
    </source>
</evidence>
<accession>A0A1T4MHH3</accession>
<organism evidence="8 9">
    <name type="scientific">Selenihalanaerobacter shriftii</name>
    <dbReference type="NCBI Taxonomy" id="142842"/>
    <lineage>
        <taxon>Bacteria</taxon>
        <taxon>Bacillati</taxon>
        <taxon>Bacillota</taxon>
        <taxon>Clostridia</taxon>
        <taxon>Halanaerobiales</taxon>
        <taxon>Halobacteroidaceae</taxon>
        <taxon>Selenihalanaerobacter</taxon>
    </lineage>
</organism>
<dbReference type="GO" id="GO:0016829">
    <property type="term" value="F:lyase activity"/>
    <property type="evidence" value="ECO:0007669"/>
    <property type="project" value="UniProtKB-KW"/>
</dbReference>
<comment type="catalytic activity">
    <reaction evidence="5">
        <text>siroheme + 2 H(+) = 12,18-didecarboxysiroheme + 2 CO2</text>
        <dbReference type="Rhea" id="RHEA:19093"/>
        <dbReference type="ChEBI" id="CHEBI:15378"/>
        <dbReference type="ChEBI" id="CHEBI:16526"/>
        <dbReference type="ChEBI" id="CHEBI:60052"/>
        <dbReference type="ChEBI" id="CHEBI:140497"/>
        <dbReference type="EC" id="4.1.1.111"/>
    </reaction>
</comment>
<proteinExistence type="inferred from homology"/>
<dbReference type="SUPFAM" id="SSF46785">
    <property type="entry name" value="Winged helix' DNA-binding domain"/>
    <property type="match status" value="1"/>
</dbReference>
<evidence type="ECO:0000256" key="4">
    <source>
        <dbReference type="ARBA" id="ARBA00023471"/>
    </source>
</evidence>
<evidence type="ECO:0000259" key="6">
    <source>
        <dbReference type="Pfam" id="PF17805"/>
    </source>
</evidence>
<dbReference type="InterPro" id="IPR053953">
    <property type="entry name" value="NirdL-like_HTH"/>
</dbReference>
<dbReference type="OrthoDB" id="9806536at2"/>